<name>A0A1S2NVU9_9ACTN</name>
<evidence type="ECO:0000313" key="2">
    <source>
        <dbReference type="EMBL" id="OIJ85673.1"/>
    </source>
</evidence>
<feature type="region of interest" description="Disordered" evidence="1">
    <location>
        <begin position="1"/>
        <end position="37"/>
    </location>
</feature>
<evidence type="ECO:0000313" key="3">
    <source>
        <dbReference type="Proteomes" id="UP000179935"/>
    </source>
</evidence>
<dbReference type="RefSeq" id="WP_071369267.1">
    <property type="nucleotide sequence ID" value="NZ_MLYP01000085.1"/>
</dbReference>
<dbReference type="Proteomes" id="UP000179935">
    <property type="component" value="Unassembled WGS sequence"/>
</dbReference>
<feature type="compositionally biased region" description="Basic and acidic residues" evidence="1">
    <location>
        <begin position="1"/>
        <end position="20"/>
    </location>
</feature>
<comment type="caution">
    <text evidence="2">The sequence shown here is derived from an EMBL/GenBank/DDBJ whole genome shotgun (WGS) entry which is preliminary data.</text>
</comment>
<keyword evidence="3" id="KW-1185">Reference proteome</keyword>
<dbReference type="SUPFAM" id="SSF53649">
    <property type="entry name" value="Alkaline phosphatase-like"/>
    <property type="match status" value="1"/>
</dbReference>
<organism evidence="2 3">
    <name type="scientific">Streptomyces colonosanans</name>
    <dbReference type="NCBI Taxonomy" id="1428652"/>
    <lineage>
        <taxon>Bacteria</taxon>
        <taxon>Bacillati</taxon>
        <taxon>Actinomycetota</taxon>
        <taxon>Actinomycetes</taxon>
        <taxon>Kitasatosporales</taxon>
        <taxon>Streptomycetaceae</taxon>
        <taxon>Streptomyces</taxon>
    </lineage>
</organism>
<sequence>MTDHGHRDEGGHGGRSELERTAWVAASGPGITSDSAPTAVRHADIAAHAYAALGITPDPHWTLDGKAFTA</sequence>
<dbReference type="Gene3D" id="3.40.720.10">
    <property type="entry name" value="Alkaline Phosphatase, subunit A"/>
    <property type="match status" value="1"/>
</dbReference>
<gene>
    <name evidence="2" type="ORF">BIV24_28085</name>
</gene>
<proteinExistence type="predicted"/>
<dbReference type="AlphaFoldDB" id="A0A1S2NVU9"/>
<dbReference type="STRING" id="1428652.BIV24_28085"/>
<accession>A0A1S2NVU9</accession>
<evidence type="ECO:0000256" key="1">
    <source>
        <dbReference type="SAM" id="MobiDB-lite"/>
    </source>
</evidence>
<reference evidence="2 3" key="1">
    <citation type="submission" date="2016-10" db="EMBL/GenBank/DDBJ databases">
        <title>Genome sequence of Streptomyces sp. MUSC 93.</title>
        <authorList>
            <person name="Lee L.-H."/>
            <person name="Ser H.-L."/>
            <person name="Law J.W.-F."/>
        </authorList>
    </citation>
    <scope>NUCLEOTIDE SEQUENCE [LARGE SCALE GENOMIC DNA]</scope>
    <source>
        <strain evidence="2 3">MUSC 93</strain>
    </source>
</reference>
<dbReference type="EMBL" id="MLYP01000085">
    <property type="protein sequence ID" value="OIJ85673.1"/>
    <property type="molecule type" value="Genomic_DNA"/>
</dbReference>
<protein>
    <submittedName>
        <fullName evidence="2">Uncharacterized protein</fullName>
    </submittedName>
</protein>
<dbReference type="InterPro" id="IPR017850">
    <property type="entry name" value="Alkaline_phosphatase_core_sf"/>
</dbReference>